<dbReference type="KEGG" id="nhl:Nhal_0083"/>
<sequence length="776" mass="89186">MSIDIENIFKATAQSTWHFLITNGQGCYIPAYQRPYSWDEGNVERLFEDAAHGMKSLLKRGDTISFLGTIIAFHDTKHRTVQPIFQQEVASKVMTIIDGQQRICTFLMANMVIHDHVRRMASKFKNKEEPQFTWLAEQTQQLIAELEDSFVLDMKIGEGNYRYYPRMIRSYEDVWSKRKGQAKYNSPIARLIWEFFCYQKTEETKPFRYIPKDNVGNPHPHYQPVVTVFKYIQRQIDQITGKKASEADFPDVLAIIQSEDFIDAIWGFDLPSEVKTYIIDHVDDTLYDLYCQLLRLIVFARYLNNRMAFTVVTTRSEDDAFDMFEALNTTGEPLTAFETFKPKVIDEEGISKYEHSPSYKCISRIEEYLENFRKAEQKQKATSEMLVPFALAETGDKLQKRLNDQRRYLREQYEGGELSSINEKREFVRRLAYVASFMKNAWDTETAKKPSFFPLTVVDDAVLVGFEALRELKHHITIAPLSRFYGRALETDDETEQATCTAEFVDAIKATVAFSMLWRGAFGGTSNIDRHYRDIMRQSTGKDKIPPLAKRPKSGTGAVSIANYKKALRTILEEKGSITSRDDWVKATARTPVYKYPVIARFLLFLASDDAIVDKSEPGLVIRGRKGLASMLALNRWRDKDYFTVEHIAPQSNTTGWQADIYDDADAINRLGNLILLPPNENSLLGNRSWEHKRLLYRVLAAEDQESFDKAKAACSAKGLTLSKKAEEILDKANYLGLCKSVASKNDDWSLGFIEKRSRCIAGLAWDRLAPWLDFI</sequence>
<accession>D5C4B5</accession>
<dbReference type="AlphaFoldDB" id="D5C4B5"/>
<dbReference type="RefSeq" id="WP_013031199.1">
    <property type="nucleotide sequence ID" value="NC_013960.1"/>
</dbReference>
<dbReference type="Pfam" id="PF03235">
    <property type="entry name" value="GmrSD_N"/>
    <property type="match status" value="1"/>
</dbReference>
<dbReference type="PANTHER" id="PTHR35149:SF1">
    <property type="entry name" value="DUF5655 DOMAIN-CONTAINING PROTEIN"/>
    <property type="match status" value="1"/>
</dbReference>
<dbReference type="InterPro" id="IPR004919">
    <property type="entry name" value="GmrSD_N"/>
</dbReference>
<dbReference type="Proteomes" id="UP000001844">
    <property type="component" value="Chromosome"/>
</dbReference>
<dbReference type="HOGENOM" id="CLU_020475_0_0_6"/>
<evidence type="ECO:0000259" key="1">
    <source>
        <dbReference type="Pfam" id="PF03235"/>
    </source>
</evidence>
<dbReference type="PANTHER" id="PTHR35149">
    <property type="entry name" value="SLL5132 PROTEIN"/>
    <property type="match status" value="1"/>
</dbReference>
<keyword evidence="4" id="KW-1185">Reference proteome</keyword>
<gene>
    <name evidence="3" type="ordered locus">Nhal_0083</name>
</gene>
<feature type="domain" description="GmrSD restriction endonucleases C-terminal" evidence="2">
    <location>
        <begin position="640"/>
        <end position="762"/>
    </location>
</feature>
<dbReference type="STRING" id="472759.Nhal_0083"/>
<reference evidence="4" key="1">
    <citation type="submission" date="2010-04" db="EMBL/GenBank/DDBJ databases">
        <title>Complete genome sequence of Nitrosococcus halophilus Nc4, a salt-adapted, aerobic obligate ammonia-oxidizing sulfur purple bacterium.</title>
        <authorList>
            <consortium name="US DOE Joint Genome Institute"/>
            <person name="Campbell M.A."/>
            <person name="Malfatti S.A."/>
            <person name="Chain P.S.G."/>
            <person name="Heidelberg J.F."/>
            <person name="Ward B.B."/>
            <person name="Klotz M.G."/>
        </authorList>
    </citation>
    <scope>NUCLEOTIDE SEQUENCE [LARGE SCALE GENOMIC DNA]</scope>
    <source>
        <strain evidence="4">Nc4</strain>
    </source>
</reference>
<dbReference type="Pfam" id="PF07510">
    <property type="entry name" value="GmrSD_C"/>
    <property type="match status" value="1"/>
</dbReference>
<evidence type="ECO:0000313" key="4">
    <source>
        <dbReference type="Proteomes" id="UP000001844"/>
    </source>
</evidence>
<dbReference type="EMBL" id="CP001798">
    <property type="protein sequence ID" value="ADE13303.1"/>
    <property type="molecule type" value="Genomic_DNA"/>
</dbReference>
<dbReference type="InterPro" id="IPR011089">
    <property type="entry name" value="GmrSD_C"/>
</dbReference>
<feature type="domain" description="GmrSD restriction endonucleases N-terminal" evidence="1">
    <location>
        <begin position="25"/>
        <end position="343"/>
    </location>
</feature>
<protein>
    <recommendedName>
        <fullName evidence="5">DUF262 domain-containing protein</fullName>
    </recommendedName>
</protein>
<name>D5C4B5_NITHN</name>
<organism evidence="3 4">
    <name type="scientific">Nitrosococcus halophilus (strain Nc4)</name>
    <dbReference type="NCBI Taxonomy" id="472759"/>
    <lineage>
        <taxon>Bacteria</taxon>
        <taxon>Pseudomonadati</taxon>
        <taxon>Pseudomonadota</taxon>
        <taxon>Gammaproteobacteria</taxon>
        <taxon>Chromatiales</taxon>
        <taxon>Chromatiaceae</taxon>
        <taxon>Nitrosococcus</taxon>
    </lineage>
</organism>
<dbReference type="eggNOG" id="COG1479">
    <property type="taxonomic scope" value="Bacteria"/>
</dbReference>
<dbReference type="OrthoDB" id="3654724at2"/>
<evidence type="ECO:0000313" key="3">
    <source>
        <dbReference type="EMBL" id="ADE13303.1"/>
    </source>
</evidence>
<proteinExistence type="predicted"/>
<evidence type="ECO:0008006" key="5">
    <source>
        <dbReference type="Google" id="ProtNLM"/>
    </source>
</evidence>
<evidence type="ECO:0000259" key="2">
    <source>
        <dbReference type="Pfam" id="PF07510"/>
    </source>
</evidence>